<accession>A0A9K3GG46</accession>
<reference evidence="1 2" key="1">
    <citation type="journal article" date="2018" name="PLoS ONE">
        <title>The draft genome of Kipferlia bialata reveals reductive genome evolution in fornicate parasites.</title>
        <authorList>
            <person name="Tanifuji G."/>
            <person name="Takabayashi S."/>
            <person name="Kume K."/>
            <person name="Takagi M."/>
            <person name="Nakayama T."/>
            <person name="Kamikawa R."/>
            <person name="Inagaki Y."/>
            <person name="Hashimoto T."/>
        </authorList>
    </citation>
    <scope>NUCLEOTIDE SEQUENCE [LARGE SCALE GENOMIC DNA]</scope>
    <source>
        <strain evidence="1">NY0173</strain>
    </source>
</reference>
<proteinExistence type="predicted"/>
<organism evidence="1 2">
    <name type="scientific">Kipferlia bialata</name>
    <dbReference type="NCBI Taxonomy" id="797122"/>
    <lineage>
        <taxon>Eukaryota</taxon>
        <taxon>Metamonada</taxon>
        <taxon>Carpediemonas-like organisms</taxon>
        <taxon>Kipferlia</taxon>
    </lineage>
</organism>
<protein>
    <submittedName>
        <fullName evidence="1">Uncharacterized protein</fullName>
    </submittedName>
</protein>
<dbReference type="EMBL" id="BDIP01000254">
    <property type="protein sequence ID" value="GIQ80846.1"/>
    <property type="molecule type" value="Genomic_DNA"/>
</dbReference>
<feature type="non-terminal residue" evidence="1">
    <location>
        <position position="1"/>
    </location>
</feature>
<evidence type="ECO:0000313" key="1">
    <source>
        <dbReference type="EMBL" id="GIQ80846.1"/>
    </source>
</evidence>
<evidence type="ECO:0000313" key="2">
    <source>
        <dbReference type="Proteomes" id="UP000265618"/>
    </source>
</evidence>
<keyword evidence="2" id="KW-1185">Reference proteome</keyword>
<sequence length="3227" mass="317326">NSSSGSNGSILIGGSGATVTDVESVDIGQNSSMVLLGTAAIETYVRGTLNVVTTVNTPLVESKTTALTVTAMTTMPVTIGNTGNSASEPSVQLIGELIQFGDADRVVELSRPTSTGAGLATVIAGQDGSVLDNGGSLTLVAGAGGVSDPTSVGGDLLLHGGYGVQADGAVNIGSAANTHLSVVPSTDKVIVRDVDTLVTDTIASHSGDALTIGSGDGTAGVLIGTVGDSVTLSASGSAVTVSGTLSVVEDAVFTTDVDIQGTTLTVGDAPGDADFYIQLPNVPGTGTAAGDLHLLPGVTGAGTGDVNIGLSGGGVNIDTLSYFADDLQLDKNVHTISHGVAADASSVLNIVGATGASNGGDVVVTSGAGPTSGDLYLSIGSNTGSPGSVYLGAQASATVVTSPAELQSTLEVEDEITLGNASNRSLITGYHTTSSVGVNNFVIASQYSHTHAGDLYLGTSTSGDGQVDSTVYLASATGHTEVLNDLTIDGTDMFLGSGAGFDITSIGGELSVLGADCTSGTCSGVTIMGGASSGGGVTSGSVTIDAGATTGGSVGTVDIGLASTQVNLGTTYATGVRVSSTVEVPQVQSPSDLVVTTTGDNSVVIGNQAATVPVHLRGTNVEVGEDATAYTLQRVASTTAVCGAFDILGQASTTAASTGGTVLVAGGDAVSVGGSVRVRGGSGTTDGDIHIGDSSTETVYIGATSHTVEIASDVVVSSIIKASTSSHLVLDTLSATEEVQIGIAANAVRLGYSILSDSVDVFGHIYLTDTSDMLIAAEPISSGAGSGLTLSGQDTTDTGVAGGDLTLEGGSAVSGTLGGNVYVSGGSGGTTDGNVVVSGNTITLAASDALIITSANPMAVTGDLTVSSSISTPYILGTSGVDIARFDGFGDLTLGGDALNLNLAGATLTVGADDAAYSYERPVSTSSGFATELHGQDGASDSNGGVLRLLGGDAGTDTGSTPVGGSVFIDGGYSTATTGSVMVGTTTNSADVTIGRSGATAYIPSDLEVSTVTSASGSTLTLDSDTQVDISNASVAIHTKGALTAEKDITLASTATSILFDNANPTIAGANTSTAGTLTIQGAGLSGTASGVLVKGGTSGTAVGGPVTIEGGSGSTAGGGVTISGGTGTATGSVTITGNDLDIQSPTVIQSTLEVTSSIDCATLLTSTGTLLAESAGVLRVGDSSVSVTINDDNLTLGLDSSAFSLIRPTVTGSATATSLLGQAGTTAGGHVYVTGGDGSTAGNLVLDSGSGSTGSVEIGGSNAATVSIGGGATRTELLSTVYTDLITSDSTLTVTSTTGLTMGTAGVAVSIEGTLEIPATPTITSSTLYLSPTADSTITAADVAGTGFDMTIRAMGSSGANTGGNLILNSGTSSTGASGNVVIDAALGGGSQGAVVIGSSGTSLSVEAPSTFIENVDVQAILSSNAVHSNYLVNAAGTHDMVSDQGTAVHVGDALYSNVQINTNEMSLGVNSADFTISRPSVAGTSYSTTLQGMEATGGNTGGNLYLLSGVGSTGGHIYMSAGSSGGHVNIGTINSTGYVRITPPTEIDGTLKVSRLISDVTLGETNGVSSVTTVKGELVVGADVVFTRDADISIAPESVTTQRTLSLTAHPTTGGADGGHLVLMSGSSSGGAAGDVQIDTHGTFTTDTAQVRIGPSNASHVTITPDTTISTTLSVPSIINSGTLLLQTSALQVTAPTTTFGVGLQLTPATSTLSVPDLGTDTDMTIAGQTRGSNTLGGSVYINAGDGTTTNGEVIVGAANTATFRVASTTTMEDELFVDTITSYSGDVSIDGNGNKVVLAGSRVDLGTDTYFDDLYSLTDGISTSIRASSGDLTIVATNDLSLGSTGGTTTFTATTVSMDHDLDVTGDLDVGGNIDVDSIVSTGGLLLDNVDTISNSSGNIALTASSSSIDFTASGGINMVSPLNTSASLNLGGGMACDAAVCTVHGLGTNKLEIYDTAVLAGPATSPLVISGGTGQTVKLTEVLAVEHAGGDIALNSSTVTVSTALVVDTIQPSATGITIAGGAGPISLTTYSYLALGSGSKLYDSQLVATTAYTINTSNNRLTLNSGSADIWVDTANLVAAEDMTLKADGTHTIDIESVQSITGEASVDLTISAASGQDLDLSNVGEITARGSNDITVTLSTGKLVVTSGTIQTRSISADGANTLTLSASSNISLSATTVSVSGSLDVATVQNTGTLSLVSTGTVSLSGDVEVVPASGSTANILPSSGNNLVLKAPSNSLSLEDVTTVAGSGVTVNGSVSALITSAGTTDVYAGGALTIEGGTVSLEYLGGGNISIQNFGVFTANTLTIDADTTITGGSTKDITIVAQNVINTASTLFEVTTPTVSFVTGAQTADFTSTGLTFDSSATITTDASSGSDLTVSADGAVYVHNLSYLYGPTQTAWIQFDTAEVKIEQLSVVNVPLNGLDFTGTGIVQTFNPVEHRDTTTLYDTFTVSTNSLSTFNGLITANEYVTMNDGMTVSLSSSTSYFLSDLEIGTAASTTIKGGLTVDTNAAVFASTSDVTIHSDLIVSASGTSTFNSNLTATTGVLIQNSTASRGYGLRVEHQITQLAAGLTVTGALTTIEAGLKVITADVDINTNVDIAGTLTVHSATAINAAVTIASTLQVTGANLTTLQGGLTVNNTQIHTTAGLQVSGANLVLFDNTANTQFSGSNVIIDSPHTLTVGGATILQSTLDVTGTTTCAAINAVGNVDINGNFDVSGTVIFQNTLTVTLGTLLNSTLGVTGLTTLGNGLNVTGTTAVTGVATISSTLTVGGLGTFNAGLTVNTTVLTASAGLTVTGATQLNNALTVTGAVDFNGGANISGTGGLVVSGNGLHVTSSAASDIGGNLTVTGILEVTSNADLNGGMTISKASGTVMTVAAANSSTNGINISTGMFTVAGLATMDGAAAVNGSSAGKALAIAASAGSDWGVYISSGKLYVNGATDIDGGANIASGLVASGGTTLTGGLDVTGTTDFNTHFTATSSAFSSYVNVSGAVDIDGGLTVDKASGTALTVAAVNSSTTAIHITAGKLLVAGASTLSGGLTVTNGIAVTGTTTFNSLVDITAGLDVDGTATMVGGLVLTTVATPLTVTGSSASSNAINITKGGLKVADGDTYLVDDLRVDGTVDFNSTLDVSGSATMTGGLTLTSVTTPLTVTGSSSGSYALKVTSGGLQVQNAVDFNNALNVDGATTLNTLTVSSNLFFAGVLALFQFFYEKGIHFYW</sequence>
<name>A0A9K3GG46_9EUKA</name>
<comment type="caution">
    <text evidence="1">The sequence shown here is derived from an EMBL/GenBank/DDBJ whole genome shotgun (WGS) entry which is preliminary data.</text>
</comment>
<gene>
    <name evidence="1" type="ORF">KIPB_001712</name>
</gene>
<dbReference type="Proteomes" id="UP000265618">
    <property type="component" value="Unassembled WGS sequence"/>
</dbReference>